<evidence type="ECO:0000256" key="5">
    <source>
        <dbReference type="SAM" id="Phobius"/>
    </source>
</evidence>
<keyword evidence="7" id="KW-1185">Reference proteome</keyword>
<evidence type="ECO:0000313" key="7">
    <source>
        <dbReference type="Proteomes" id="UP001596435"/>
    </source>
</evidence>
<reference evidence="7" key="1">
    <citation type="journal article" date="2019" name="Int. J. Syst. Evol. Microbiol.">
        <title>The Global Catalogue of Microorganisms (GCM) 10K type strain sequencing project: providing services to taxonomists for standard genome sequencing and annotation.</title>
        <authorList>
            <consortium name="The Broad Institute Genomics Platform"/>
            <consortium name="The Broad Institute Genome Sequencing Center for Infectious Disease"/>
            <person name="Wu L."/>
            <person name="Ma J."/>
        </authorList>
    </citation>
    <scope>NUCLEOTIDE SEQUENCE [LARGE SCALE GENOMIC DNA]</scope>
    <source>
        <strain evidence="7">CGMCC 1.12859</strain>
    </source>
</reference>
<gene>
    <name evidence="6" type="ORF">ACFQMG_22640</name>
</gene>
<evidence type="ECO:0000256" key="1">
    <source>
        <dbReference type="ARBA" id="ARBA00004141"/>
    </source>
</evidence>
<feature type="transmembrane region" description="Helical" evidence="5">
    <location>
        <begin position="98"/>
        <end position="120"/>
    </location>
</feature>
<keyword evidence="3 5" id="KW-1133">Transmembrane helix</keyword>
<name>A0ABW2FYN5_9ACTN</name>
<dbReference type="CDD" id="cd09319">
    <property type="entry name" value="TDT_like_1"/>
    <property type="match status" value="1"/>
</dbReference>
<evidence type="ECO:0000256" key="4">
    <source>
        <dbReference type="ARBA" id="ARBA00023136"/>
    </source>
</evidence>
<dbReference type="Gene3D" id="1.50.10.150">
    <property type="entry name" value="Voltage-dependent anion channel"/>
    <property type="match status" value="1"/>
</dbReference>
<comment type="caution">
    <text evidence="6">The sequence shown here is derived from an EMBL/GenBank/DDBJ whole genome shotgun (WGS) entry which is preliminary data.</text>
</comment>
<organism evidence="6 7">
    <name type="scientific">Kitasatospora paranensis</name>
    <dbReference type="NCBI Taxonomy" id="258053"/>
    <lineage>
        <taxon>Bacteria</taxon>
        <taxon>Bacillati</taxon>
        <taxon>Actinomycetota</taxon>
        <taxon>Actinomycetes</taxon>
        <taxon>Kitasatosporales</taxon>
        <taxon>Streptomycetaceae</taxon>
        <taxon>Kitasatospora</taxon>
    </lineage>
</organism>
<proteinExistence type="predicted"/>
<evidence type="ECO:0000256" key="2">
    <source>
        <dbReference type="ARBA" id="ARBA00022692"/>
    </source>
</evidence>
<dbReference type="Pfam" id="PF03595">
    <property type="entry name" value="SLAC1"/>
    <property type="match status" value="1"/>
</dbReference>
<comment type="subcellular location">
    <subcellularLocation>
        <location evidence="1">Membrane</location>
        <topology evidence="1">Multi-pass membrane protein</topology>
    </subcellularLocation>
</comment>
<feature type="transmembrane region" description="Helical" evidence="5">
    <location>
        <begin position="39"/>
        <end position="62"/>
    </location>
</feature>
<dbReference type="InterPro" id="IPR038665">
    <property type="entry name" value="Voltage-dep_anion_channel_sf"/>
</dbReference>
<protein>
    <submittedName>
        <fullName evidence="6">Tellurite resistance/C4-dicarboxylate transporter family protein</fullName>
    </submittedName>
</protein>
<feature type="transmembrane region" description="Helical" evidence="5">
    <location>
        <begin position="260"/>
        <end position="284"/>
    </location>
</feature>
<feature type="transmembrane region" description="Helical" evidence="5">
    <location>
        <begin position="228"/>
        <end position="248"/>
    </location>
</feature>
<feature type="transmembrane region" description="Helical" evidence="5">
    <location>
        <begin position="195"/>
        <end position="216"/>
    </location>
</feature>
<dbReference type="InterPro" id="IPR004695">
    <property type="entry name" value="SLAC1/Mae1/Ssu1/TehA"/>
</dbReference>
<feature type="transmembrane region" description="Helical" evidence="5">
    <location>
        <begin position="290"/>
        <end position="307"/>
    </location>
</feature>
<feature type="transmembrane region" description="Helical" evidence="5">
    <location>
        <begin position="12"/>
        <end position="33"/>
    </location>
</feature>
<feature type="transmembrane region" description="Helical" evidence="5">
    <location>
        <begin position="132"/>
        <end position="152"/>
    </location>
</feature>
<dbReference type="Proteomes" id="UP001596435">
    <property type="component" value="Unassembled WGS sequence"/>
</dbReference>
<sequence>MGIMNPVSARWWAGLPPAAGAVVMATGIISVGLELLGHSAASVVALVLAGAVWLVLAADFAVRLVRDRGGWTTLARTPPALTAVAATCVLGTRLSLLGWHATAGVLLALSAVLWPVLLYAVMRHWKRPMPGAAFLVCVATQGLAVLAGTLALAGCGDWLGRAALVLFCLGLLLYLEALARFDPRQVWLGAGDQWIAAGALAISALAGSKLVASALWSPGVHNALRTTTLVLLAVDLGAYALLLAAELVRPRPRYDVRRWSTVFPLGMSAVAALSTATAAHVAGLRTVGEVLLWVAVAGWLLTAAGLVRTATRAEDS</sequence>
<evidence type="ECO:0000313" key="6">
    <source>
        <dbReference type="EMBL" id="MFC7182349.1"/>
    </source>
</evidence>
<dbReference type="RefSeq" id="WP_345708573.1">
    <property type="nucleotide sequence ID" value="NZ_BAABKV010000001.1"/>
</dbReference>
<dbReference type="EMBL" id="JBHTAJ010000045">
    <property type="protein sequence ID" value="MFC7182349.1"/>
    <property type="molecule type" value="Genomic_DNA"/>
</dbReference>
<evidence type="ECO:0000256" key="3">
    <source>
        <dbReference type="ARBA" id="ARBA00022989"/>
    </source>
</evidence>
<keyword evidence="4 5" id="KW-0472">Membrane</keyword>
<keyword evidence="2 5" id="KW-0812">Transmembrane</keyword>
<feature type="transmembrane region" description="Helical" evidence="5">
    <location>
        <begin position="158"/>
        <end position="175"/>
    </location>
</feature>
<accession>A0ABW2FYN5</accession>